<name>A0A0E9U5U4_ANGAN</name>
<reference evidence="2" key="2">
    <citation type="journal article" date="2015" name="Fish Shellfish Immunol.">
        <title>Early steps in the European eel (Anguilla anguilla)-Vibrio vulnificus interaction in the gills: Role of the RtxA13 toxin.</title>
        <authorList>
            <person name="Callol A."/>
            <person name="Pajuelo D."/>
            <person name="Ebbesson L."/>
            <person name="Teles M."/>
            <person name="MacKenzie S."/>
            <person name="Amaro C."/>
        </authorList>
    </citation>
    <scope>NUCLEOTIDE SEQUENCE</scope>
</reference>
<organism evidence="2">
    <name type="scientific">Anguilla anguilla</name>
    <name type="common">European freshwater eel</name>
    <name type="synonym">Muraena anguilla</name>
    <dbReference type="NCBI Taxonomy" id="7936"/>
    <lineage>
        <taxon>Eukaryota</taxon>
        <taxon>Metazoa</taxon>
        <taxon>Chordata</taxon>
        <taxon>Craniata</taxon>
        <taxon>Vertebrata</taxon>
        <taxon>Euteleostomi</taxon>
        <taxon>Actinopterygii</taxon>
        <taxon>Neopterygii</taxon>
        <taxon>Teleostei</taxon>
        <taxon>Anguilliformes</taxon>
        <taxon>Anguillidae</taxon>
        <taxon>Anguilla</taxon>
    </lineage>
</organism>
<feature type="region of interest" description="Disordered" evidence="1">
    <location>
        <begin position="1"/>
        <end position="23"/>
    </location>
</feature>
<feature type="compositionally biased region" description="Basic and acidic residues" evidence="1">
    <location>
        <begin position="10"/>
        <end position="23"/>
    </location>
</feature>
<dbReference type="EMBL" id="GBXM01047460">
    <property type="protein sequence ID" value="JAH61117.1"/>
    <property type="molecule type" value="Transcribed_RNA"/>
</dbReference>
<protein>
    <submittedName>
        <fullName evidence="2">Uncharacterized protein</fullName>
    </submittedName>
</protein>
<proteinExistence type="predicted"/>
<evidence type="ECO:0000313" key="2">
    <source>
        <dbReference type="EMBL" id="JAH61117.1"/>
    </source>
</evidence>
<evidence type="ECO:0000256" key="1">
    <source>
        <dbReference type="SAM" id="MobiDB-lite"/>
    </source>
</evidence>
<sequence length="23" mass="2821">MASFVKRSQIKREVDDEMHRTRT</sequence>
<accession>A0A0E9U5U4</accession>
<reference evidence="2" key="1">
    <citation type="submission" date="2014-11" db="EMBL/GenBank/DDBJ databases">
        <authorList>
            <person name="Amaro Gonzalez C."/>
        </authorList>
    </citation>
    <scope>NUCLEOTIDE SEQUENCE</scope>
</reference>
<dbReference type="AlphaFoldDB" id="A0A0E9U5U4"/>